<dbReference type="InterPro" id="IPR053842">
    <property type="entry name" value="NikA-like"/>
</dbReference>
<evidence type="ECO:0000313" key="1">
    <source>
        <dbReference type="EMBL" id="ADU91112.1"/>
    </source>
</evidence>
<accession>A0A654KFC2</accession>
<dbReference type="SUPFAM" id="SSF47598">
    <property type="entry name" value="Ribbon-helix-helix"/>
    <property type="match status" value="1"/>
</dbReference>
<dbReference type="InterPro" id="IPR013321">
    <property type="entry name" value="Arc_rbn_hlx_hlx"/>
</dbReference>
<dbReference type="AlphaFoldDB" id="A0A654KFC2"/>
<reference evidence="1 2" key="1">
    <citation type="journal article" date="2011" name="J. Bacteriol.">
        <title>Genome sequence of Taylorella equigenitalis MCE9, the causative agent of contagious equine metritis.</title>
        <authorList>
            <person name="Hebert L."/>
            <person name="Moumen B."/>
            <person name="Duquesne F."/>
            <person name="Breuil M.F."/>
            <person name="Laugier C."/>
            <person name="Batto J.M."/>
            <person name="Renault P."/>
            <person name="Petry S."/>
        </authorList>
    </citation>
    <scope>NUCLEOTIDE SEQUENCE [LARGE SCALE GENOMIC DNA]</scope>
    <source>
        <strain evidence="1 2">MCE9</strain>
    </source>
</reference>
<evidence type="ECO:0000313" key="2">
    <source>
        <dbReference type="Proteomes" id="UP000007472"/>
    </source>
</evidence>
<protein>
    <submittedName>
        <fullName evidence="1">Uncharacterized protein</fullName>
    </submittedName>
</protein>
<dbReference type="EMBL" id="CP002456">
    <property type="protein sequence ID" value="ADU91112.1"/>
    <property type="molecule type" value="Genomic_DNA"/>
</dbReference>
<sequence>MGKNNMQKSIKLNNFSEKEIEELQKIALIKTGKSSLPSLVKVLLKQELKNQNIITNNKYIGSKTNDVVKIRLTKEVKKVLEANAQIEGITVNKYIVALLNNSLVKNAPKHLTFLQRQELKQSNYQLYQIGNNINQIAKKLNSEGFTTSDEIKKWCKDLVNWKEYFDLHKTKVGKLISATPIL</sequence>
<dbReference type="GO" id="GO:0006355">
    <property type="term" value="P:regulation of DNA-templated transcription"/>
    <property type="evidence" value="ECO:0007669"/>
    <property type="project" value="InterPro"/>
</dbReference>
<name>A0A654KFC2_TAYEM</name>
<dbReference type="Proteomes" id="UP000007472">
    <property type="component" value="Chromosome"/>
</dbReference>
<dbReference type="KEGG" id="teq:TEQUI_0156"/>
<dbReference type="Gene3D" id="1.10.1220.10">
    <property type="entry name" value="Met repressor-like"/>
    <property type="match status" value="1"/>
</dbReference>
<organism evidence="1 2">
    <name type="scientific">Taylorella equigenitalis (strain MCE9)</name>
    <dbReference type="NCBI Taxonomy" id="937774"/>
    <lineage>
        <taxon>Bacteria</taxon>
        <taxon>Pseudomonadati</taxon>
        <taxon>Pseudomonadota</taxon>
        <taxon>Betaproteobacteria</taxon>
        <taxon>Burkholderiales</taxon>
        <taxon>Alcaligenaceae</taxon>
        <taxon>Taylorella</taxon>
    </lineage>
</organism>
<dbReference type="Pfam" id="PF21983">
    <property type="entry name" value="NikA-like"/>
    <property type="match status" value="1"/>
</dbReference>
<proteinExistence type="predicted"/>
<dbReference type="InterPro" id="IPR010985">
    <property type="entry name" value="Ribbon_hlx_hlx"/>
</dbReference>
<gene>
    <name evidence="1" type="ordered locus">TEQUI_0156</name>
</gene>